<protein>
    <submittedName>
        <fullName evidence="1">Uncharacterized protein</fullName>
    </submittedName>
</protein>
<accession>A0A8X6Q8T2</accession>
<dbReference type="AlphaFoldDB" id="A0A8X6Q8T2"/>
<dbReference type="EMBL" id="BMAW01076550">
    <property type="protein sequence ID" value="GFU02029.1"/>
    <property type="molecule type" value="Genomic_DNA"/>
</dbReference>
<keyword evidence="2" id="KW-1185">Reference proteome</keyword>
<dbReference type="Proteomes" id="UP000887013">
    <property type="component" value="Unassembled WGS sequence"/>
</dbReference>
<proteinExistence type="predicted"/>
<organism evidence="1 2">
    <name type="scientific">Nephila pilipes</name>
    <name type="common">Giant wood spider</name>
    <name type="synonym">Nephila maculata</name>
    <dbReference type="NCBI Taxonomy" id="299642"/>
    <lineage>
        <taxon>Eukaryota</taxon>
        <taxon>Metazoa</taxon>
        <taxon>Ecdysozoa</taxon>
        <taxon>Arthropoda</taxon>
        <taxon>Chelicerata</taxon>
        <taxon>Arachnida</taxon>
        <taxon>Araneae</taxon>
        <taxon>Araneomorphae</taxon>
        <taxon>Entelegynae</taxon>
        <taxon>Araneoidea</taxon>
        <taxon>Nephilidae</taxon>
        <taxon>Nephila</taxon>
    </lineage>
</organism>
<evidence type="ECO:0000313" key="2">
    <source>
        <dbReference type="Proteomes" id="UP000887013"/>
    </source>
</evidence>
<evidence type="ECO:0000313" key="1">
    <source>
        <dbReference type="EMBL" id="GFU02029.1"/>
    </source>
</evidence>
<sequence length="77" mass="9334">MGFWFPLSKPQWNYKYDDILNELLALHPFGYLRHLGYHHGPTLLWWLLQHSPRRVSLCLQLRRCSPLLRMEMNSANR</sequence>
<reference evidence="1" key="1">
    <citation type="submission" date="2020-08" db="EMBL/GenBank/DDBJ databases">
        <title>Multicomponent nature underlies the extraordinary mechanical properties of spider dragline silk.</title>
        <authorList>
            <person name="Kono N."/>
            <person name="Nakamura H."/>
            <person name="Mori M."/>
            <person name="Yoshida Y."/>
            <person name="Ohtoshi R."/>
            <person name="Malay A.D."/>
            <person name="Moran D.A.P."/>
            <person name="Tomita M."/>
            <person name="Numata K."/>
            <person name="Arakawa K."/>
        </authorList>
    </citation>
    <scope>NUCLEOTIDE SEQUENCE</scope>
</reference>
<comment type="caution">
    <text evidence="1">The sequence shown here is derived from an EMBL/GenBank/DDBJ whole genome shotgun (WGS) entry which is preliminary data.</text>
</comment>
<gene>
    <name evidence="1" type="ORF">NPIL_687361</name>
</gene>
<name>A0A8X6Q8T2_NEPPI</name>